<name>A0AAW1PJ43_9CHLO</name>
<dbReference type="Proteomes" id="UP001489004">
    <property type="component" value="Unassembled WGS sequence"/>
</dbReference>
<evidence type="ECO:0000313" key="2">
    <source>
        <dbReference type="EMBL" id="KAK9807869.1"/>
    </source>
</evidence>
<organism evidence="2 3">
    <name type="scientific">[Myrmecia] bisecta</name>
    <dbReference type="NCBI Taxonomy" id="41462"/>
    <lineage>
        <taxon>Eukaryota</taxon>
        <taxon>Viridiplantae</taxon>
        <taxon>Chlorophyta</taxon>
        <taxon>core chlorophytes</taxon>
        <taxon>Trebouxiophyceae</taxon>
        <taxon>Trebouxiales</taxon>
        <taxon>Trebouxiaceae</taxon>
        <taxon>Myrmecia</taxon>
    </lineage>
</organism>
<comment type="caution">
    <text evidence="2">The sequence shown here is derived from an EMBL/GenBank/DDBJ whole genome shotgun (WGS) entry which is preliminary data.</text>
</comment>
<feature type="transmembrane region" description="Helical" evidence="1">
    <location>
        <begin position="89"/>
        <end position="110"/>
    </location>
</feature>
<feature type="transmembrane region" description="Helical" evidence="1">
    <location>
        <begin position="116"/>
        <end position="141"/>
    </location>
</feature>
<dbReference type="AlphaFoldDB" id="A0AAW1PJ43"/>
<evidence type="ECO:0000313" key="3">
    <source>
        <dbReference type="Proteomes" id="UP001489004"/>
    </source>
</evidence>
<accession>A0AAW1PJ43</accession>
<dbReference type="EMBL" id="JALJOR010000012">
    <property type="protein sequence ID" value="KAK9807869.1"/>
    <property type="molecule type" value="Genomic_DNA"/>
</dbReference>
<evidence type="ECO:0000256" key="1">
    <source>
        <dbReference type="SAM" id="Phobius"/>
    </source>
</evidence>
<keyword evidence="3" id="KW-1185">Reference proteome</keyword>
<keyword evidence="1" id="KW-1133">Transmembrane helix</keyword>
<sequence>MVLVMAVHLPICATIIALKLLRPAWFKRHRGQFVALARFSRMAFVVVAHSVDAEEHVSGCSWGSRIYQVFIKESLGFCFLTNMMECGLLVAHLSGIPIVLALLSVSVPWACAPAPVLSFCTLRVASLLILVGSLVPALYLARLEYRMRKAFIRKEQARLHCKQD</sequence>
<feature type="transmembrane region" description="Helical" evidence="1">
    <location>
        <begin position="6"/>
        <end position="22"/>
    </location>
</feature>
<keyword evidence="1" id="KW-0812">Transmembrane</keyword>
<reference evidence="2 3" key="1">
    <citation type="journal article" date="2024" name="Nat. Commun.">
        <title>Phylogenomics reveals the evolutionary origins of lichenization in chlorophyte algae.</title>
        <authorList>
            <person name="Puginier C."/>
            <person name="Libourel C."/>
            <person name="Otte J."/>
            <person name="Skaloud P."/>
            <person name="Haon M."/>
            <person name="Grisel S."/>
            <person name="Petersen M."/>
            <person name="Berrin J.G."/>
            <person name="Delaux P.M."/>
            <person name="Dal Grande F."/>
            <person name="Keller J."/>
        </authorList>
    </citation>
    <scope>NUCLEOTIDE SEQUENCE [LARGE SCALE GENOMIC DNA]</scope>
    <source>
        <strain evidence="2 3">SAG 2043</strain>
    </source>
</reference>
<proteinExistence type="predicted"/>
<protein>
    <submittedName>
        <fullName evidence="2">Uncharacterized protein</fullName>
    </submittedName>
</protein>
<gene>
    <name evidence="2" type="ORF">WJX72_011624</name>
</gene>
<keyword evidence="1" id="KW-0472">Membrane</keyword>